<reference evidence="1" key="1">
    <citation type="submission" date="2021-09" db="EMBL/GenBank/DDBJ databases">
        <title>Fulvivirga sp. isolated from coastal sediment.</title>
        <authorList>
            <person name="Yu H."/>
        </authorList>
    </citation>
    <scope>NUCLEOTIDE SEQUENCE</scope>
    <source>
        <strain evidence="1">1062</strain>
    </source>
</reference>
<name>A0A9X1HQY6_9BACT</name>
<dbReference type="Proteomes" id="UP001139409">
    <property type="component" value="Unassembled WGS sequence"/>
</dbReference>
<evidence type="ECO:0000313" key="2">
    <source>
        <dbReference type="Proteomes" id="UP001139409"/>
    </source>
</evidence>
<keyword evidence="2" id="KW-1185">Reference proteome</keyword>
<accession>A0A9X1HQY6</accession>
<proteinExistence type="predicted"/>
<dbReference type="PROSITE" id="PS51257">
    <property type="entry name" value="PROKAR_LIPOPROTEIN"/>
    <property type="match status" value="1"/>
</dbReference>
<organism evidence="1 2">
    <name type="scientific">Fulvivirga sedimenti</name>
    <dbReference type="NCBI Taxonomy" id="2879465"/>
    <lineage>
        <taxon>Bacteria</taxon>
        <taxon>Pseudomonadati</taxon>
        <taxon>Bacteroidota</taxon>
        <taxon>Cytophagia</taxon>
        <taxon>Cytophagales</taxon>
        <taxon>Fulvivirgaceae</taxon>
        <taxon>Fulvivirga</taxon>
    </lineage>
</organism>
<gene>
    <name evidence="1" type="ORF">LDX50_12080</name>
</gene>
<protein>
    <submittedName>
        <fullName evidence="1">Uncharacterized protein</fullName>
    </submittedName>
</protein>
<dbReference type="RefSeq" id="WP_225698707.1">
    <property type="nucleotide sequence ID" value="NZ_JAIXNE010000002.1"/>
</dbReference>
<sequence>MIRILGFVVLILISACTSVRPPQFWIEGFQRNGQIENRKDLNAPFKLSVKFKDWITMVATLEEIQSKTPVSRTEVTLVSKGNNLQVITNPNGQFTFPINDAPESISFQVEGYDRVVMTFPKHYWDPYLPEEVKRTTTRKIE</sequence>
<comment type="caution">
    <text evidence="1">The sequence shown here is derived from an EMBL/GenBank/DDBJ whole genome shotgun (WGS) entry which is preliminary data.</text>
</comment>
<dbReference type="InterPro" id="IPR008969">
    <property type="entry name" value="CarboxyPept-like_regulatory"/>
</dbReference>
<dbReference type="EMBL" id="JAIXNE010000002">
    <property type="protein sequence ID" value="MCA6075610.1"/>
    <property type="molecule type" value="Genomic_DNA"/>
</dbReference>
<evidence type="ECO:0000313" key="1">
    <source>
        <dbReference type="EMBL" id="MCA6075610.1"/>
    </source>
</evidence>
<dbReference type="AlphaFoldDB" id="A0A9X1HQY6"/>
<dbReference type="SUPFAM" id="SSF49464">
    <property type="entry name" value="Carboxypeptidase regulatory domain-like"/>
    <property type="match status" value="1"/>
</dbReference>